<keyword evidence="2" id="KW-0472">Membrane</keyword>
<sequence>MDSGGKSFLMGKLRWLVLKTTGLLKPVYRRLGFFPYPGSVTIQHKRDTKSWHDTERGKQAAASLYEQRHTPVNTALLIAATIVLTLLVDISPLENPFWFTIDTVWQLHATIIGLSFVVLVFLLEIVSRSRLIEGALEQFLRKSWVMPVLVYSLLSNLALAALILYPDIRGGWISSNLASGIFAVTILGILSVYRNVVGLVLADDTDEEAYTILKDTISRKIQRDITIYEYDQILADDLPDRAVTEKTLYPYYAGRTDPISADDLGLSGVVSDIHVPTFVYGINEIIRIGEKHQSEEEEDEDSSEGEDEEKDDSTPVEVRVKIGDNLREFSSILYVDSEFFHEEMESVYPILDASILTRPGTGREETIRIIYKQTDFLDQEGKRIVRNAMTRPFILFMDQYRDVVHHSFEELDEARFLIEDHRYTNADLPFYDLDQILVHVFEEAVGEMNREFANHIITLIEELTKDTTDRELFGAYRRYMNLYSRFYFAVSLHNDLVPDSLTVELNDTLIERLGFATRNGIEADLDKFDELDEFDFRINSYSETALEEAHKIFKYAFENQDPRTFGTTWRKLNVPRNTGNRDVRKTIKREQQDLRFNAAAMTYDVAKDHEKYHETFEAIYNTCIRKTYHRIPELFEFYFRIKEKKGHRTRWGKWGHQEHDLIKQMHGAPYSLDPETDLGEFYCFTAIMNGYYNNHQERNPLDGETITEEEFRMIKRSVNELKRKQPFIDVRNHLDEEEFKERADKFLEYHEKIVDVN</sequence>
<name>M0FQD0_9EURY</name>
<gene>
    <name evidence="3" type="ORF">C467_00312</name>
</gene>
<dbReference type="Proteomes" id="UP000011689">
    <property type="component" value="Unassembled WGS sequence"/>
</dbReference>
<feature type="transmembrane region" description="Helical" evidence="2">
    <location>
        <begin position="74"/>
        <end position="93"/>
    </location>
</feature>
<reference evidence="3 4" key="1">
    <citation type="journal article" date="2014" name="PLoS Genet.">
        <title>Phylogenetically driven sequencing of extremely halophilic archaea reveals strategies for static and dynamic osmo-response.</title>
        <authorList>
            <person name="Becker E.A."/>
            <person name="Seitzer P.M."/>
            <person name="Tritt A."/>
            <person name="Larsen D."/>
            <person name="Krusor M."/>
            <person name="Yao A.I."/>
            <person name="Wu D."/>
            <person name="Madern D."/>
            <person name="Eisen J.A."/>
            <person name="Darling A.E."/>
            <person name="Facciotti M.T."/>
        </authorList>
    </citation>
    <scope>NUCLEOTIDE SEQUENCE [LARGE SCALE GENOMIC DNA]</scope>
    <source>
        <strain evidence="3 4">ATCC 700873</strain>
    </source>
</reference>
<feature type="transmembrane region" description="Helical" evidence="2">
    <location>
        <begin position="105"/>
        <end position="123"/>
    </location>
</feature>
<evidence type="ECO:0000256" key="1">
    <source>
        <dbReference type="SAM" id="MobiDB-lite"/>
    </source>
</evidence>
<evidence type="ECO:0000313" key="4">
    <source>
        <dbReference type="Proteomes" id="UP000011689"/>
    </source>
</evidence>
<keyword evidence="2" id="KW-1133">Transmembrane helix</keyword>
<evidence type="ECO:0000313" key="3">
    <source>
        <dbReference type="EMBL" id="ELZ62261.1"/>
    </source>
</evidence>
<comment type="caution">
    <text evidence="3">The sequence shown here is derived from an EMBL/GenBank/DDBJ whole genome shotgun (WGS) entry which is preliminary data.</text>
</comment>
<feature type="region of interest" description="Disordered" evidence="1">
    <location>
        <begin position="290"/>
        <end position="316"/>
    </location>
</feature>
<accession>M0FQD0</accession>
<evidence type="ECO:0000256" key="2">
    <source>
        <dbReference type="SAM" id="Phobius"/>
    </source>
</evidence>
<keyword evidence="4" id="KW-1185">Reference proteome</keyword>
<feature type="compositionally biased region" description="Acidic residues" evidence="1">
    <location>
        <begin position="295"/>
        <end position="311"/>
    </location>
</feature>
<proteinExistence type="predicted"/>
<feature type="transmembrane region" description="Helical" evidence="2">
    <location>
        <begin position="171"/>
        <end position="193"/>
    </location>
</feature>
<dbReference type="AlphaFoldDB" id="M0FQD0"/>
<dbReference type="PATRIC" id="fig|1227481.4.peg.45"/>
<organism evidence="3 4">
    <name type="scientific">Halorubrum hochstenium ATCC 700873</name>
    <dbReference type="NCBI Taxonomy" id="1227481"/>
    <lineage>
        <taxon>Archaea</taxon>
        <taxon>Methanobacteriati</taxon>
        <taxon>Methanobacteriota</taxon>
        <taxon>Stenosarchaea group</taxon>
        <taxon>Halobacteria</taxon>
        <taxon>Halobacteriales</taxon>
        <taxon>Haloferacaceae</taxon>
        <taxon>Halorubrum</taxon>
    </lineage>
</organism>
<feature type="transmembrane region" description="Helical" evidence="2">
    <location>
        <begin position="144"/>
        <end position="165"/>
    </location>
</feature>
<keyword evidence="2" id="KW-0812">Transmembrane</keyword>
<dbReference type="EMBL" id="AOJO01000003">
    <property type="protein sequence ID" value="ELZ62261.1"/>
    <property type="molecule type" value="Genomic_DNA"/>
</dbReference>
<protein>
    <submittedName>
        <fullName evidence="3">Uncharacterized protein</fullName>
    </submittedName>
</protein>